<protein>
    <submittedName>
        <fullName evidence="1">Uncharacterized protein</fullName>
    </submittedName>
</protein>
<reference evidence="1" key="1">
    <citation type="journal article" date="2014" name="Front. Microbiol.">
        <title>High frequency of phylogenetically diverse reductive dehalogenase-homologous genes in deep subseafloor sedimentary metagenomes.</title>
        <authorList>
            <person name="Kawai M."/>
            <person name="Futagami T."/>
            <person name="Toyoda A."/>
            <person name="Takaki Y."/>
            <person name="Nishi S."/>
            <person name="Hori S."/>
            <person name="Arai W."/>
            <person name="Tsubouchi T."/>
            <person name="Morono Y."/>
            <person name="Uchiyama I."/>
            <person name="Ito T."/>
            <person name="Fujiyama A."/>
            <person name="Inagaki F."/>
            <person name="Takami H."/>
        </authorList>
    </citation>
    <scope>NUCLEOTIDE SEQUENCE</scope>
    <source>
        <strain evidence="1">Expedition CK06-06</strain>
    </source>
</reference>
<organism evidence="1">
    <name type="scientific">marine sediment metagenome</name>
    <dbReference type="NCBI Taxonomy" id="412755"/>
    <lineage>
        <taxon>unclassified sequences</taxon>
        <taxon>metagenomes</taxon>
        <taxon>ecological metagenomes</taxon>
    </lineage>
</organism>
<gene>
    <name evidence="1" type="ORF">S01H1_16585</name>
</gene>
<proteinExistence type="predicted"/>
<accession>X0SPM5</accession>
<sequence length="91" mass="10367">MKKKSKMEVNYTDALEFVSDILRKAMLAHGIHEDSVMRVMSSIMFDESVRPADRLRSVEIFSKLAGLTVERKKIEVTGVRIGIETPEDLEL</sequence>
<comment type="caution">
    <text evidence="1">The sequence shown here is derived from an EMBL/GenBank/DDBJ whole genome shotgun (WGS) entry which is preliminary data.</text>
</comment>
<dbReference type="AlphaFoldDB" id="X0SPM5"/>
<dbReference type="EMBL" id="BARS01008733">
    <property type="protein sequence ID" value="GAF83004.1"/>
    <property type="molecule type" value="Genomic_DNA"/>
</dbReference>
<evidence type="ECO:0000313" key="1">
    <source>
        <dbReference type="EMBL" id="GAF83004.1"/>
    </source>
</evidence>
<name>X0SPM5_9ZZZZ</name>